<feature type="binding site" evidence="7">
    <location>
        <position position="47"/>
    </location>
    <ligand>
        <name>L-glutamate</name>
        <dbReference type="ChEBI" id="CHEBI:29985"/>
    </ligand>
</feature>
<keyword evidence="6 7" id="KW-0030">Aminoacyl-tRNA synthetase</keyword>
<keyword evidence="1 7" id="KW-0436">Ligase</keyword>
<sequence>MVALDPAYRGRFAPSPTGPLHYGSLYTAIASFLQARSKGGKWLVRIDDLDSARCQQQYSSKILKTLEQFGLTWDEPVFYQHTRHHDYQQALEQLLERQLLYPCQCSRKDLANRGLHAGLYDGHCLSHPLKANQPSALRIRLANKKISFIDAVQGPSHHKLQTQHDDFVMFRKDRVYSYHLAVVIDDNTQGITEVLRGHDLLDSTYQQIHLQQLLNIQTPHYAHIPVITDTSGIKLSKQTYASDISLSPVKPTLLRTFVHLSLNPPQELLESSTADILNWGIKHWSLKQIIAQQSLPLQSN</sequence>
<keyword evidence="3 7" id="KW-0547">Nucleotide-binding</keyword>
<protein>
    <recommendedName>
        <fullName evidence="7">Glutamyl-Q tRNA(Asp) synthetase</fullName>
        <shortName evidence="7">Glu-Q-RSs</shortName>
        <ecNumber evidence="7">6.1.1.-</ecNumber>
    </recommendedName>
</protein>
<dbReference type="AlphaFoldDB" id="A0AB33Z3E1"/>
<feature type="binding site" evidence="7">
    <location>
        <position position="237"/>
    </location>
    <ligand>
        <name>ATP</name>
        <dbReference type="ChEBI" id="CHEBI:30616"/>
    </ligand>
</feature>
<comment type="similarity">
    <text evidence="7">Belongs to the class-I aminoacyl-tRNA synthetase family. GluQ subfamily.</text>
</comment>
<name>A0AB33Z3E1_9GAMM</name>
<dbReference type="PRINTS" id="PR00987">
    <property type="entry name" value="TRNASYNTHGLU"/>
</dbReference>
<feature type="short sequence motif" description="'HIGH' region" evidence="7">
    <location>
        <begin position="14"/>
        <end position="24"/>
    </location>
</feature>
<evidence type="ECO:0000256" key="8">
    <source>
        <dbReference type="RuleBase" id="RU363037"/>
    </source>
</evidence>
<feature type="binding site" evidence="7">
    <location>
        <position position="196"/>
    </location>
    <ligand>
        <name>L-glutamate</name>
        <dbReference type="ChEBI" id="CHEBI:29985"/>
    </ligand>
</feature>
<dbReference type="Proteomes" id="UP000015462">
    <property type="component" value="Unassembled WGS sequence"/>
</dbReference>
<comment type="caution">
    <text evidence="10">The sequence shown here is derived from an EMBL/GenBank/DDBJ whole genome shotgun (WGS) entry which is preliminary data.</text>
</comment>
<feature type="binding site" evidence="7">
    <location>
        <begin position="11"/>
        <end position="15"/>
    </location>
    <ligand>
        <name>L-glutamate</name>
        <dbReference type="ChEBI" id="CHEBI:29985"/>
    </ligand>
</feature>
<gene>
    <name evidence="7" type="primary">gluQ</name>
    <name evidence="10" type="ORF">L196_03976</name>
</gene>
<dbReference type="PANTHER" id="PTHR43311">
    <property type="entry name" value="GLUTAMATE--TRNA LIGASE"/>
    <property type="match status" value="1"/>
</dbReference>
<dbReference type="InterPro" id="IPR000924">
    <property type="entry name" value="Glu/Gln-tRNA-synth"/>
</dbReference>
<dbReference type="InterPro" id="IPR020058">
    <property type="entry name" value="Glu/Gln-tRNA-synth_Ib_cat-dom"/>
</dbReference>
<dbReference type="InterPro" id="IPR049940">
    <property type="entry name" value="GluQ/Sye"/>
</dbReference>
<evidence type="ECO:0000256" key="4">
    <source>
        <dbReference type="ARBA" id="ARBA00022833"/>
    </source>
</evidence>
<evidence type="ECO:0000256" key="7">
    <source>
        <dbReference type="HAMAP-Rule" id="MF_01428"/>
    </source>
</evidence>
<evidence type="ECO:0000256" key="2">
    <source>
        <dbReference type="ARBA" id="ARBA00022723"/>
    </source>
</evidence>
<keyword evidence="5 7" id="KW-0067">ATP-binding</keyword>
<dbReference type="GO" id="GO:0005524">
    <property type="term" value="F:ATP binding"/>
    <property type="evidence" value="ECO:0007669"/>
    <property type="project" value="UniProtKB-KW"/>
</dbReference>
<organism evidence="10 11">
    <name type="scientific">Cycloclasticus pugetii</name>
    <dbReference type="NCBI Taxonomy" id="34068"/>
    <lineage>
        <taxon>Bacteria</taxon>
        <taxon>Pseudomonadati</taxon>
        <taxon>Pseudomonadota</taxon>
        <taxon>Gammaproteobacteria</taxon>
        <taxon>Thiotrichales</taxon>
        <taxon>Piscirickettsiaceae</taxon>
        <taxon>Cycloclasticus</taxon>
    </lineage>
</organism>
<feature type="binding site" evidence="7">
    <location>
        <position position="124"/>
    </location>
    <ligand>
        <name>Zn(2+)</name>
        <dbReference type="ChEBI" id="CHEBI:29105"/>
    </ligand>
</feature>
<dbReference type="HAMAP" id="MF_01428">
    <property type="entry name" value="Glu_Q_tRNA_synth"/>
    <property type="match status" value="1"/>
</dbReference>
<evidence type="ECO:0000256" key="3">
    <source>
        <dbReference type="ARBA" id="ARBA00022741"/>
    </source>
</evidence>
<feature type="binding site" evidence="7">
    <location>
        <position position="105"/>
    </location>
    <ligand>
        <name>Zn(2+)</name>
        <dbReference type="ChEBI" id="CHEBI:29105"/>
    </ligand>
</feature>
<dbReference type="EC" id="6.1.1.-" evidence="7"/>
<dbReference type="EMBL" id="ASHL01000002">
    <property type="protein sequence ID" value="EPD13662.1"/>
    <property type="molecule type" value="Genomic_DNA"/>
</dbReference>
<evidence type="ECO:0000259" key="9">
    <source>
        <dbReference type="Pfam" id="PF00749"/>
    </source>
</evidence>
<dbReference type="PANTHER" id="PTHR43311:SF1">
    <property type="entry name" value="GLUTAMYL-Q TRNA(ASP) SYNTHETASE"/>
    <property type="match status" value="1"/>
</dbReference>
<evidence type="ECO:0000256" key="5">
    <source>
        <dbReference type="ARBA" id="ARBA00022840"/>
    </source>
</evidence>
<dbReference type="RefSeq" id="WP_016390035.1">
    <property type="nucleotide sequence ID" value="NZ_KE646806.1"/>
</dbReference>
<dbReference type="GO" id="GO:0004818">
    <property type="term" value="F:glutamate-tRNA ligase activity"/>
    <property type="evidence" value="ECO:0007669"/>
    <property type="project" value="TreeGrafter"/>
</dbReference>
<dbReference type="Pfam" id="PF00749">
    <property type="entry name" value="tRNA-synt_1c"/>
    <property type="match status" value="1"/>
</dbReference>
<dbReference type="InterPro" id="IPR022380">
    <property type="entry name" value="Glu-Q_tRNA(Asp)_Synthase"/>
</dbReference>
<dbReference type="NCBIfam" id="TIGR03838">
    <property type="entry name" value="queuosine_YadB"/>
    <property type="match status" value="1"/>
</dbReference>
<feature type="short sequence motif" description="'KMSKS' region" evidence="7">
    <location>
        <begin position="234"/>
        <end position="238"/>
    </location>
</feature>
<feature type="binding site" evidence="7">
    <location>
        <position position="120"/>
    </location>
    <ligand>
        <name>Zn(2+)</name>
        <dbReference type="ChEBI" id="CHEBI:29105"/>
    </ligand>
</feature>
<feature type="binding site" evidence="7">
    <location>
        <position position="178"/>
    </location>
    <ligand>
        <name>L-glutamate</name>
        <dbReference type="ChEBI" id="CHEBI:29985"/>
    </ligand>
</feature>
<dbReference type="NCBIfam" id="NF004314">
    <property type="entry name" value="PRK05710.1-3"/>
    <property type="match status" value="1"/>
</dbReference>
<dbReference type="SUPFAM" id="SSF52374">
    <property type="entry name" value="Nucleotidylyl transferase"/>
    <property type="match status" value="1"/>
</dbReference>
<dbReference type="GO" id="GO:0006424">
    <property type="term" value="P:glutamyl-tRNA aminoacylation"/>
    <property type="evidence" value="ECO:0007669"/>
    <property type="project" value="InterPro"/>
</dbReference>
<proteinExistence type="inferred from homology"/>
<dbReference type="GO" id="GO:0006400">
    <property type="term" value="P:tRNA modification"/>
    <property type="evidence" value="ECO:0007669"/>
    <property type="project" value="InterPro"/>
</dbReference>
<evidence type="ECO:0000313" key="11">
    <source>
        <dbReference type="Proteomes" id="UP000015462"/>
    </source>
</evidence>
<evidence type="ECO:0000256" key="6">
    <source>
        <dbReference type="ARBA" id="ARBA00023146"/>
    </source>
</evidence>
<evidence type="ECO:0000256" key="1">
    <source>
        <dbReference type="ARBA" id="ARBA00022598"/>
    </source>
</evidence>
<comment type="function">
    <text evidence="7">Catalyzes the tRNA-independent activation of glutamate in presence of ATP and the subsequent transfer of glutamate onto a tRNA(Asp). Glutamate is transferred on the 2-amino-5-(4,5-dihydroxy-2-cyclopenten-1-yl) moiety of the queuosine in the wobble position of the QUC anticodon.</text>
</comment>
<keyword evidence="8" id="KW-0648">Protein biosynthesis</keyword>
<reference evidence="10 11" key="1">
    <citation type="journal article" date="2013" name="Genome Announc.">
        <title>Genome Sequence of the Pyrene- and Fluoranthene-Degrading Bacterium Cycloclasticus sp. Strain PY97M.</title>
        <authorList>
            <person name="Cui Z."/>
            <person name="Xu G."/>
            <person name="Li Q."/>
            <person name="Gao W."/>
            <person name="Zheng L."/>
        </authorList>
    </citation>
    <scope>NUCLEOTIDE SEQUENCE [LARGE SCALE GENOMIC DNA]</scope>
    <source>
        <strain evidence="10 11">PY97M</strain>
    </source>
</reference>
<keyword evidence="4 7" id="KW-0862">Zinc</keyword>
<dbReference type="InterPro" id="IPR014729">
    <property type="entry name" value="Rossmann-like_a/b/a_fold"/>
</dbReference>
<dbReference type="GO" id="GO:0008270">
    <property type="term" value="F:zinc ion binding"/>
    <property type="evidence" value="ECO:0007669"/>
    <property type="project" value="UniProtKB-UniRule"/>
</dbReference>
<dbReference type="Gene3D" id="3.40.50.620">
    <property type="entry name" value="HUPs"/>
    <property type="match status" value="1"/>
</dbReference>
<evidence type="ECO:0000313" key="10">
    <source>
        <dbReference type="EMBL" id="EPD13662.1"/>
    </source>
</evidence>
<dbReference type="GO" id="GO:0005829">
    <property type="term" value="C:cytosol"/>
    <property type="evidence" value="ECO:0007669"/>
    <property type="project" value="TreeGrafter"/>
</dbReference>
<keyword evidence="2 7" id="KW-0479">Metal-binding</keyword>
<accession>A0AB33Z3E1</accession>
<feature type="domain" description="Glutamyl/glutaminyl-tRNA synthetase class Ib catalytic" evidence="9">
    <location>
        <begin position="9"/>
        <end position="240"/>
    </location>
</feature>
<feature type="binding site" evidence="7">
    <location>
        <position position="103"/>
    </location>
    <ligand>
        <name>Zn(2+)</name>
        <dbReference type="ChEBI" id="CHEBI:29105"/>
    </ligand>
</feature>
<keyword evidence="11" id="KW-1185">Reference proteome</keyword>
<comment type="cofactor">
    <cofactor evidence="7">
        <name>Zn(2+)</name>
        <dbReference type="ChEBI" id="CHEBI:29105"/>
    </cofactor>
    <text evidence="7">Binds 1 zinc ion per subunit.</text>
</comment>